<name>A0A7X2P188_9FIRM</name>
<dbReference type="Gene3D" id="3.40.50.2000">
    <property type="entry name" value="Glycogen Phosphorylase B"/>
    <property type="match status" value="2"/>
</dbReference>
<protein>
    <submittedName>
        <fullName evidence="2">Glycosyltransferase family 1 protein</fullName>
    </submittedName>
</protein>
<gene>
    <name evidence="2" type="ORF">FYJ57_02580</name>
</gene>
<dbReference type="AlphaFoldDB" id="A0A7X2P188"/>
<dbReference type="SUPFAM" id="SSF53756">
    <property type="entry name" value="UDP-Glycosyltransferase/glycogen phosphorylase"/>
    <property type="match status" value="1"/>
</dbReference>
<proteinExistence type="predicted"/>
<reference evidence="2 3" key="1">
    <citation type="submission" date="2019-08" db="EMBL/GenBank/DDBJ databases">
        <title>In-depth cultivation of the pig gut microbiome towards novel bacterial diversity and tailored functional studies.</title>
        <authorList>
            <person name="Wylensek D."/>
            <person name="Hitch T.C.A."/>
            <person name="Clavel T."/>
        </authorList>
    </citation>
    <scope>NUCLEOTIDE SEQUENCE [LARGE SCALE GENOMIC DNA]</scope>
    <source>
        <strain evidence="2 3">BSM-380-WT-5A</strain>
    </source>
</reference>
<keyword evidence="2" id="KW-0808">Transferase</keyword>
<feature type="domain" description="Glycosyl transferase family 1" evidence="1">
    <location>
        <begin position="203"/>
        <end position="321"/>
    </location>
</feature>
<sequence length="382" mass="44479">MNSRLFLQNSKRLDKMKRKVLIGFMINGHAGGIDKYIFNIIKMVYDQFDITILVNEKTKELKELLDDYNVKICEVSRLNHPVSQYKEICNILRENIYEVAYLNCSTAIAFPFLVAAKKMNVRIRILHSHSTGIDTKNVAKKQIELLVHKFGKKICARTANRFYACSDSAAQWMFDKKIFLNKKYELVPNSIEFSKYRRNMSKREEIRNAYGMNDCIVLGHISNFQPVKNIDFILRIFKKIHDEEENIKLLLVGDGPDRSYAEQYIKDNRLDEDVILTGFQKNVSDFYQIMDFFLLPSFFEGLPIVGIEAQVSGTFAIFSDKITREVKISERCEFLAIDNGVDVWVKCILEHKAKDNANGDLYEIADKYNLEKAQKTYLELFE</sequence>
<comment type="caution">
    <text evidence="2">The sequence shown here is derived from an EMBL/GenBank/DDBJ whole genome shotgun (WGS) entry which is preliminary data.</text>
</comment>
<accession>A0A7X2P188</accession>
<organism evidence="2 3">
    <name type="scientific">Oliverpabstia intestinalis</name>
    <dbReference type="NCBI Taxonomy" id="2606633"/>
    <lineage>
        <taxon>Bacteria</taxon>
        <taxon>Bacillati</taxon>
        <taxon>Bacillota</taxon>
        <taxon>Clostridia</taxon>
        <taxon>Lachnospirales</taxon>
        <taxon>Lachnospiraceae</taxon>
        <taxon>Oliverpabstia</taxon>
    </lineage>
</organism>
<dbReference type="PANTHER" id="PTHR45947">
    <property type="entry name" value="SULFOQUINOVOSYL TRANSFERASE SQD2"/>
    <property type="match status" value="1"/>
</dbReference>
<dbReference type="EMBL" id="VUMS01000004">
    <property type="protein sequence ID" value="MST65639.1"/>
    <property type="molecule type" value="Genomic_DNA"/>
</dbReference>
<evidence type="ECO:0000259" key="1">
    <source>
        <dbReference type="Pfam" id="PF00534"/>
    </source>
</evidence>
<dbReference type="GO" id="GO:0016757">
    <property type="term" value="F:glycosyltransferase activity"/>
    <property type="evidence" value="ECO:0007669"/>
    <property type="project" value="TreeGrafter"/>
</dbReference>
<dbReference type="InterPro" id="IPR001296">
    <property type="entry name" value="Glyco_trans_1"/>
</dbReference>
<dbReference type="PANTHER" id="PTHR45947:SF3">
    <property type="entry name" value="SULFOQUINOVOSYL TRANSFERASE SQD2"/>
    <property type="match status" value="1"/>
</dbReference>
<dbReference type="Proteomes" id="UP000440513">
    <property type="component" value="Unassembled WGS sequence"/>
</dbReference>
<keyword evidence="3" id="KW-1185">Reference proteome</keyword>
<dbReference type="Pfam" id="PF00534">
    <property type="entry name" value="Glycos_transf_1"/>
    <property type="match status" value="1"/>
</dbReference>
<evidence type="ECO:0000313" key="2">
    <source>
        <dbReference type="EMBL" id="MST65639.1"/>
    </source>
</evidence>
<evidence type="ECO:0000313" key="3">
    <source>
        <dbReference type="Proteomes" id="UP000440513"/>
    </source>
</evidence>
<dbReference type="InterPro" id="IPR050194">
    <property type="entry name" value="Glycosyltransferase_grp1"/>
</dbReference>